<dbReference type="PROSITE" id="PS50202">
    <property type="entry name" value="MSP"/>
    <property type="match status" value="1"/>
</dbReference>
<evidence type="ECO:0000313" key="3">
    <source>
        <dbReference type="WBParaSite" id="ALUE_0001268901-mRNA-1"/>
    </source>
</evidence>
<dbReference type="SUPFAM" id="SSF49354">
    <property type="entry name" value="PapD-like"/>
    <property type="match status" value="1"/>
</dbReference>
<dbReference type="WBParaSite" id="ALUE_0001268901-mRNA-1">
    <property type="protein sequence ID" value="ALUE_0001268901-mRNA-1"/>
    <property type="gene ID" value="ALUE_0001268901"/>
</dbReference>
<sequence>MSTKALAVVPPTCPISASGGKSHHKLVNQCAFRLAFKVKSSNNSNYTVTPNMGIVEVGAEVPLEITRSDGKPKADKLVILFEAIAPGNNDYTSCFAPGAPKSEISGEFVVKLSAAE</sequence>
<keyword evidence="2" id="KW-1185">Reference proteome</keyword>
<dbReference type="InterPro" id="IPR051774">
    <property type="entry name" value="Sperm-specific_class_P"/>
</dbReference>
<organism evidence="2 3">
    <name type="scientific">Ascaris lumbricoides</name>
    <name type="common">Giant roundworm</name>
    <dbReference type="NCBI Taxonomy" id="6252"/>
    <lineage>
        <taxon>Eukaryota</taxon>
        <taxon>Metazoa</taxon>
        <taxon>Ecdysozoa</taxon>
        <taxon>Nematoda</taxon>
        <taxon>Chromadorea</taxon>
        <taxon>Rhabditida</taxon>
        <taxon>Spirurina</taxon>
        <taxon>Ascaridomorpha</taxon>
        <taxon>Ascaridoidea</taxon>
        <taxon>Ascarididae</taxon>
        <taxon>Ascaris</taxon>
    </lineage>
</organism>
<dbReference type="Proteomes" id="UP000036681">
    <property type="component" value="Unplaced"/>
</dbReference>
<reference evidence="3" key="1">
    <citation type="submission" date="2017-02" db="UniProtKB">
        <authorList>
            <consortium name="WormBaseParasite"/>
        </authorList>
    </citation>
    <scope>IDENTIFICATION</scope>
</reference>
<dbReference type="Pfam" id="PF00635">
    <property type="entry name" value="Motile_Sperm"/>
    <property type="match status" value="1"/>
</dbReference>
<dbReference type="Gene3D" id="2.60.40.10">
    <property type="entry name" value="Immunoglobulins"/>
    <property type="match status" value="1"/>
</dbReference>
<dbReference type="AlphaFoldDB" id="A0A0M3I6J6"/>
<protein>
    <submittedName>
        <fullName evidence="3">MSP domain-containing protein</fullName>
    </submittedName>
</protein>
<dbReference type="InterPro" id="IPR000535">
    <property type="entry name" value="MSP_dom"/>
</dbReference>
<feature type="domain" description="MSP" evidence="1">
    <location>
        <begin position="5"/>
        <end position="116"/>
    </location>
</feature>
<dbReference type="PANTHER" id="PTHR22947">
    <property type="entry name" value="MAJOR SPERM PROTEIN"/>
    <property type="match status" value="1"/>
</dbReference>
<name>A0A0M3I6J6_ASCLU</name>
<dbReference type="InterPro" id="IPR013783">
    <property type="entry name" value="Ig-like_fold"/>
</dbReference>
<accession>A0A0M3I6J6</accession>
<proteinExistence type="predicted"/>
<evidence type="ECO:0000259" key="1">
    <source>
        <dbReference type="PROSITE" id="PS50202"/>
    </source>
</evidence>
<dbReference type="PANTHER" id="PTHR22947:SF39">
    <property type="entry name" value="MSP DOMAIN-CONTAINING PROTEIN"/>
    <property type="match status" value="1"/>
</dbReference>
<dbReference type="InterPro" id="IPR008962">
    <property type="entry name" value="PapD-like_sf"/>
</dbReference>
<evidence type="ECO:0000313" key="2">
    <source>
        <dbReference type="Proteomes" id="UP000036681"/>
    </source>
</evidence>